<protein>
    <submittedName>
        <fullName evidence="1">Uncharacterized protein</fullName>
    </submittedName>
</protein>
<name>A0ABW6S111_9NOCA</name>
<evidence type="ECO:0000313" key="1">
    <source>
        <dbReference type="EMBL" id="MFF3569947.1"/>
    </source>
</evidence>
<sequence>MQALRNGSTMIEGRVACETPGGATMAFRGGPGIPVAVAARGEARGARSAILAGRNNFGFRIRYTDGSVVRAEPLDEVSIALRRGDGAAVGTILRGDTVTAVAATGGTLFHVVPDPEESCTPELFRLVLLDRSGGEFGRLDVIRTVDGWSSHRLADPMGDTYLWWDRTGVRLPVPILGTRLAAPHPLDRVERDMALAACTDIALSLRPYIPAMRSGCTVGP</sequence>
<gene>
    <name evidence="1" type="ORF">ACFYXQ_19405</name>
</gene>
<accession>A0ABW6S111</accession>
<reference evidence="1 2" key="1">
    <citation type="submission" date="2024-10" db="EMBL/GenBank/DDBJ databases">
        <title>The Natural Products Discovery Center: Release of the First 8490 Sequenced Strains for Exploring Actinobacteria Biosynthetic Diversity.</title>
        <authorList>
            <person name="Kalkreuter E."/>
            <person name="Kautsar S.A."/>
            <person name="Yang D."/>
            <person name="Bader C.D."/>
            <person name="Teijaro C.N."/>
            <person name="Fluegel L."/>
            <person name="Davis C.M."/>
            <person name="Simpson J.R."/>
            <person name="Lauterbach L."/>
            <person name="Steele A.D."/>
            <person name="Gui C."/>
            <person name="Meng S."/>
            <person name="Li G."/>
            <person name="Viehrig K."/>
            <person name="Ye F."/>
            <person name="Su P."/>
            <person name="Kiefer A.F."/>
            <person name="Nichols A."/>
            <person name="Cepeda A.J."/>
            <person name="Yan W."/>
            <person name="Fan B."/>
            <person name="Jiang Y."/>
            <person name="Adhikari A."/>
            <person name="Zheng C.-J."/>
            <person name="Schuster L."/>
            <person name="Cowan T.M."/>
            <person name="Smanski M.J."/>
            <person name="Chevrette M.G."/>
            <person name="De Carvalho L.P.S."/>
            <person name="Shen B."/>
        </authorList>
    </citation>
    <scope>NUCLEOTIDE SEQUENCE [LARGE SCALE GENOMIC DNA]</scope>
    <source>
        <strain evidence="1 2">NPDC002593</strain>
    </source>
</reference>
<dbReference type="RefSeq" id="WP_040832536.1">
    <property type="nucleotide sequence ID" value="NZ_JBIAQY010000006.1"/>
</dbReference>
<keyword evidence="2" id="KW-1185">Reference proteome</keyword>
<organism evidence="1 2">
    <name type="scientific">Nocardia jiangxiensis</name>
    <dbReference type="NCBI Taxonomy" id="282685"/>
    <lineage>
        <taxon>Bacteria</taxon>
        <taxon>Bacillati</taxon>
        <taxon>Actinomycetota</taxon>
        <taxon>Actinomycetes</taxon>
        <taxon>Mycobacteriales</taxon>
        <taxon>Nocardiaceae</taxon>
        <taxon>Nocardia</taxon>
    </lineage>
</organism>
<dbReference type="Proteomes" id="UP001601992">
    <property type="component" value="Unassembled WGS sequence"/>
</dbReference>
<comment type="caution">
    <text evidence="1">The sequence shown here is derived from an EMBL/GenBank/DDBJ whole genome shotgun (WGS) entry which is preliminary data.</text>
</comment>
<dbReference type="EMBL" id="JBIAQY010000006">
    <property type="protein sequence ID" value="MFF3569947.1"/>
    <property type="molecule type" value="Genomic_DNA"/>
</dbReference>
<evidence type="ECO:0000313" key="2">
    <source>
        <dbReference type="Proteomes" id="UP001601992"/>
    </source>
</evidence>
<proteinExistence type="predicted"/>